<evidence type="ECO:0008006" key="3">
    <source>
        <dbReference type="Google" id="ProtNLM"/>
    </source>
</evidence>
<proteinExistence type="predicted"/>
<comment type="caution">
    <text evidence="1">The sequence shown here is derived from an EMBL/GenBank/DDBJ whole genome shotgun (WGS) entry which is preliminary data.</text>
</comment>
<reference evidence="1 2" key="2">
    <citation type="journal article" date="2015" name="PLoS ONE">
        <title>Whole-Genome Optical Mapping and Finished Genome Sequence of Sphingobacterium deserti sp. nov., a New Species Isolated from the Western Desert of China.</title>
        <authorList>
            <person name="Teng C."/>
            <person name="Zhou Z."/>
            <person name="Molnar I."/>
            <person name="Li X."/>
            <person name="Tang R."/>
            <person name="Chen M."/>
            <person name="Wang L."/>
            <person name="Su S."/>
            <person name="Zhang W."/>
            <person name="Lin M."/>
        </authorList>
    </citation>
    <scope>NUCLEOTIDE SEQUENCE [LARGE SCALE GENOMIC DNA]</scope>
    <source>
        <strain evidence="2">ACCC05744</strain>
    </source>
</reference>
<dbReference type="PATRIC" id="fig|1229276.3.peg.3454"/>
<dbReference type="OrthoDB" id="979487at2"/>
<protein>
    <recommendedName>
        <fullName evidence="3">DNA alkylation repair enzyme</fullName>
    </recommendedName>
</protein>
<keyword evidence="2" id="KW-1185">Reference proteome</keyword>
<dbReference type="RefSeq" id="WP_052072497.1">
    <property type="nucleotide sequence ID" value="NZ_JJMU01000062.1"/>
</dbReference>
<gene>
    <name evidence="1" type="ORF">DI53_3341</name>
</gene>
<dbReference type="STRING" id="1229276.DI53_3341"/>
<dbReference type="EMBL" id="JJMU01000062">
    <property type="protein sequence ID" value="KGE12904.1"/>
    <property type="molecule type" value="Genomic_DNA"/>
</dbReference>
<reference evidence="2" key="1">
    <citation type="submission" date="2014-04" db="EMBL/GenBank/DDBJ databases">
        <title>Whole-Genome optical mapping and complete genome sequence of Sphingobacterium deserti sp. nov., a new spaces isolated from desert in the west of China.</title>
        <authorList>
            <person name="Teng C."/>
            <person name="Zhou Z."/>
            <person name="Li X."/>
            <person name="Chen M."/>
            <person name="Lin M."/>
            <person name="Wang L."/>
            <person name="Su S."/>
            <person name="Zhang C."/>
            <person name="Zhang W."/>
        </authorList>
    </citation>
    <scope>NUCLEOTIDE SEQUENCE [LARGE SCALE GENOMIC DNA]</scope>
    <source>
        <strain evidence="2">ACCC05744</strain>
    </source>
</reference>
<name>A0A0B8T5I7_9SPHI</name>
<sequence>MANNEKAILHFLRHDIRAFDAKMFGLEFITAHGLSPTLLLQYAYHDDAQVAFRASWLLEHTAIKAPQIIQPIYADFMEQLPSRKNWSCIRSFSKIGMIVTKPPRQWTSENEIYDEIWIEQCFDWIISPDCPVAVLVNGLDILYYLSLEQRWIQEELAAQIRHLLKTPTAALSSRANRILKRMQ</sequence>
<dbReference type="Proteomes" id="UP000031802">
    <property type="component" value="Unassembled WGS sequence"/>
</dbReference>
<organism evidence="1 2">
    <name type="scientific">Sphingobacterium deserti</name>
    <dbReference type="NCBI Taxonomy" id="1229276"/>
    <lineage>
        <taxon>Bacteria</taxon>
        <taxon>Pseudomonadati</taxon>
        <taxon>Bacteroidota</taxon>
        <taxon>Sphingobacteriia</taxon>
        <taxon>Sphingobacteriales</taxon>
        <taxon>Sphingobacteriaceae</taxon>
        <taxon>Sphingobacterium</taxon>
    </lineage>
</organism>
<accession>A0A0B8T5I7</accession>
<evidence type="ECO:0000313" key="2">
    <source>
        <dbReference type="Proteomes" id="UP000031802"/>
    </source>
</evidence>
<dbReference type="AlphaFoldDB" id="A0A0B8T5I7"/>
<evidence type="ECO:0000313" key="1">
    <source>
        <dbReference type="EMBL" id="KGE12904.1"/>
    </source>
</evidence>